<name>A0ACB9NYI3_9MYRT</name>
<reference evidence="2" key="1">
    <citation type="journal article" date="2023" name="Front. Plant Sci.">
        <title>Chromosomal-level genome assembly of Melastoma candidum provides insights into trichome evolution.</title>
        <authorList>
            <person name="Zhong Y."/>
            <person name="Wu W."/>
            <person name="Sun C."/>
            <person name="Zou P."/>
            <person name="Liu Y."/>
            <person name="Dai S."/>
            <person name="Zhou R."/>
        </authorList>
    </citation>
    <scope>NUCLEOTIDE SEQUENCE [LARGE SCALE GENOMIC DNA]</scope>
</reference>
<evidence type="ECO:0000313" key="1">
    <source>
        <dbReference type="EMBL" id="KAI4340494.1"/>
    </source>
</evidence>
<organism evidence="1 2">
    <name type="scientific">Melastoma candidum</name>
    <dbReference type="NCBI Taxonomy" id="119954"/>
    <lineage>
        <taxon>Eukaryota</taxon>
        <taxon>Viridiplantae</taxon>
        <taxon>Streptophyta</taxon>
        <taxon>Embryophyta</taxon>
        <taxon>Tracheophyta</taxon>
        <taxon>Spermatophyta</taxon>
        <taxon>Magnoliopsida</taxon>
        <taxon>eudicotyledons</taxon>
        <taxon>Gunneridae</taxon>
        <taxon>Pentapetalae</taxon>
        <taxon>rosids</taxon>
        <taxon>malvids</taxon>
        <taxon>Myrtales</taxon>
        <taxon>Melastomataceae</taxon>
        <taxon>Melastomatoideae</taxon>
        <taxon>Melastomateae</taxon>
        <taxon>Melastoma</taxon>
    </lineage>
</organism>
<dbReference type="Proteomes" id="UP001057402">
    <property type="component" value="Chromosome 7"/>
</dbReference>
<proteinExistence type="predicted"/>
<accession>A0ACB9NYI3</accession>
<evidence type="ECO:0000313" key="2">
    <source>
        <dbReference type="Proteomes" id="UP001057402"/>
    </source>
</evidence>
<keyword evidence="2" id="KW-1185">Reference proteome</keyword>
<dbReference type="EMBL" id="CM042886">
    <property type="protein sequence ID" value="KAI4340494.1"/>
    <property type="molecule type" value="Genomic_DNA"/>
</dbReference>
<sequence length="535" mass="61546">MKQYTRRRARDKFDDTDDWCFVCKDGGDLVLCDHKDCLKVYHPECVGRDDSSVQNGLFWTCGRHSCFLCQRVTKFYCFCCPNSICGHCDSAAHFVVVQGDGGLCDHCLSVILLIEKNVDCDLDGQKIDFGDRNTIECLFKEYWEIIKERFGLTTDHVYSAQIRMKGKWFWDADFHISGSKFREETDWESDSKEEVLQKKRLRKARSSSGIEFEGWGSKALIQFLISVGKDTSKPLSRVDVFSVISKYISDKNLLHPEKKKRVVFDKLLYSVFGRKSANKHKLYFLLEPHLKETLGLSDESESDNGSETRLEPENKSISCPIEWTVSNSEKPTTKELEPEVRETGYACISEANIKLIYLKKSMIEELLKQPESFEGKIVGSFIKVKTYEGIYFPNCFYQLLQVTGVKRLPLSDGMKNDIILQGYGFPSDITISMLSDSDFSKEECDQLRQPNANLSRKLTVVEVREKAISLHADLTKHWINGELNRLDRLIEQANEKGAETLFQYLEQRSLLKKPSEQERLLKRTPKVIPETITIP</sequence>
<protein>
    <submittedName>
        <fullName evidence="1">Uncharacterized protein</fullName>
    </submittedName>
</protein>
<comment type="caution">
    <text evidence="1">The sequence shown here is derived from an EMBL/GenBank/DDBJ whole genome shotgun (WGS) entry which is preliminary data.</text>
</comment>
<gene>
    <name evidence="1" type="ORF">MLD38_025322</name>
</gene>